<sequence>MTATRTQADELLKGIAGPGAMLRSDQWTAIDALVNQRKRMLVVQRTGWGKSAVYFIAAKLLREAGAGPSIIVSPLLALMRNQVESAARAGIRAATINSANMTEWDEIQARLNDYDLLLISPERLNAPDFREQMLPQLARSAGMLVVDEAHCISDWGHDFRPDYRRIALLIDDLPDATPVLATTATANDRVVADVVAQLGENTGVLRGGLDRESLALNVVQLPDPTQRAAWIAQYLAYVNGSGIIYCLTVAAAHDLAEALEGAGWNVAAYTGRTEAEERERLERALIDNELKALVATSALGMGFDKPDLGFVVHLGAPSSPVSYYQQIGRAGRATDHAEVVLLPGPEDERVWDYFASVSMPEEHVVRQLLDTLSEEPLSTPKLENFVDLSRTRIDQALKVLDVDGAVRRVKGGWVSTGAAWEYDHERYGGLAEARKREQDLMLAYEATDGCRMAFLRRELDDPTLGPDERCGRCDNCTGNHLPVDVDAALAQRMDEQLRAPGVQLTQRKLWPTGSARRGKIKGVLQGKALGRLNDVARGPALAEVLRDNTYRPLSNWREDAWLGRFVAVLADWAWEERPTTVVALGDADPARNEMIAATAEALARVGQMRFGGVVDTSSREVEARNSAFRVNGLDRYYDYTGLDVETGPVLLLTGEVDSGWSVTVAAADIAERYGVEVLPLAFASRA</sequence>
<comment type="catalytic activity">
    <reaction evidence="8">
        <text>Couples ATP hydrolysis with the unwinding of duplex DNA by translocating in the 3'-5' direction.</text>
        <dbReference type="EC" id="5.6.2.4"/>
    </reaction>
</comment>
<dbReference type="PROSITE" id="PS00690">
    <property type="entry name" value="DEAH_ATP_HELICASE"/>
    <property type="match status" value="1"/>
</dbReference>
<dbReference type="InterPro" id="IPR011545">
    <property type="entry name" value="DEAD/DEAH_box_helicase_dom"/>
</dbReference>
<dbReference type="GO" id="GO:0006281">
    <property type="term" value="P:DNA repair"/>
    <property type="evidence" value="ECO:0007669"/>
    <property type="project" value="TreeGrafter"/>
</dbReference>
<dbReference type="InterPro" id="IPR014001">
    <property type="entry name" value="Helicase_ATP-bd"/>
</dbReference>
<evidence type="ECO:0000256" key="8">
    <source>
        <dbReference type="ARBA" id="ARBA00034617"/>
    </source>
</evidence>
<dbReference type="RefSeq" id="WP_167617148.1">
    <property type="nucleotide sequence ID" value="NZ_JAAUVV010000021.1"/>
</dbReference>
<dbReference type="InterPro" id="IPR036388">
    <property type="entry name" value="WH-like_DNA-bd_sf"/>
</dbReference>
<evidence type="ECO:0000259" key="11">
    <source>
        <dbReference type="PROSITE" id="PS51194"/>
    </source>
</evidence>
<dbReference type="NCBIfam" id="TIGR00614">
    <property type="entry name" value="recQ_fam"/>
    <property type="match status" value="1"/>
</dbReference>
<dbReference type="GO" id="GO:0043590">
    <property type="term" value="C:bacterial nucleoid"/>
    <property type="evidence" value="ECO:0007669"/>
    <property type="project" value="TreeGrafter"/>
</dbReference>
<dbReference type="EMBL" id="JAAUVV010000021">
    <property type="protein sequence ID" value="NJJ04611.1"/>
    <property type="molecule type" value="Genomic_DNA"/>
</dbReference>
<keyword evidence="7" id="KW-0413">Isomerase</keyword>
<dbReference type="PANTHER" id="PTHR13710:SF105">
    <property type="entry name" value="ATP-DEPENDENT DNA HELICASE Q1"/>
    <property type="match status" value="1"/>
</dbReference>
<name>A0AAP6XLN4_9CORY</name>
<reference evidence="12 13" key="1">
    <citation type="submission" date="2020-03" db="EMBL/GenBank/DDBJ databases">
        <title>Draft genome sequences of bacterial isolates from the female urobiome.</title>
        <authorList>
            <person name="Miller-Ensminger T."/>
            <person name="Wolfe A.J."/>
            <person name="Putonti C."/>
        </authorList>
    </citation>
    <scope>NUCLEOTIDE SEQUENCE [LARGE SCALE GENOMIC DNA]</scope>
    <source>
        <strain evidence="12 13">UMB8490</strain>
    </source>
</reference>
<dbReference type="SMART" id="SM00487">
    <property type="entry name" value="DEXDc"/>
    <property type="match status" value="1"/>
</dbReference>
<keyword evidence="3" id="KW-0378">Hydrolase</keyword>
<evidence type="ECO:0000256" key="2">
    <source>
        <dbReference type="ARBA" id="ARBA00022741"/>
    </source>
</evidence>
<organism evidence="12 13">
    <name type="scientific">Corynebacterium coyleae</name>
    <dbReference type="NCBI Taxonomy" id="53374"/>
    <lineage>
        <taxon>Bacteria</taxon>
        <taxon>Bacillati</taxon>
        <taxon>Actinomycetota</taxon>
        <taxon>Actinomycetes</taxon>
        <taxon>Mycobacteriales</taxon>
        <taxon>Corynebacteriaceae</taxon>
        <taxon>Corynebacterium</taxon>
    </lineage>
</organism>
<dbReference type="GO" id="GO:0030894">
    <property type="term" value="C:replisome"/>
    <property type="evidence" value="ECO:0007669"/>
    <property type="project" value="TreeGrafter"/>
</dbReference>
<dbReference type="GO" id="GO:0006310">
    <property type="term" value="P:DNA recombination"/>
    <property type="evidence" value="ECO:0007669"/>
    <property type="project" value="InterPro"/>
</dbReference>
<evidence type="ECO:0000256" key="9">
    <source>
        <dbReference type="ARBA" id="ARBA00034808"/>
    </source>
</evidence>
<dbReference type="GO" id="GO:0005737">
    <property type="term" value="C:cytoplasm"/>
    <property type="evidence" value="ECO:0007669"/>
    <property type="project" value="TreeGrafter"/>
</dbReference>
<dbReference type="InterPro" id="IPR004589">
    <property type="entry name" value="DNA_helicase_ATP-dep_RecQ"/>
</dbReference>
<evidence type="ECO:0000256" key="6">
    <source>
        <dbReference type="ARBA" id="ARBA00023125"/>
    </source>
</evidence>
<dbReference type="Gene3D" id="1.10.10.10">
    <property type="entry name" value="Winged helix-like DNA-binding domain superfamily/Winged helix DNA-binding domain"/>
    <property type="match status" value="1"/>
</dbReference>
<evidence type="ECO:0000256" key="7">
    <source>
        <dbReference type="ARBA" id="ARBA00023235"/>
    </source>
</evidence>
<dbReference type="InterPro" id="IPR001650">
    <property type="entry name" value="Helicase_C-like"/>
</dbReference>
<dbReference type="GO" id="GO:0016787">
    <property type="term" value="F:hydrolase activity"/>
    <property type="evidence" value="ECO:0007669"/>
    <property type="project" value="UniProtKB-KW"/>
</dbReference>
<feature type="domain" description="Helicase ATP-binding" evidence="10">
    <location>
        <begin position="31"/>
        <end position="204"/>
    </location>
</feature>
<evidence type="ECO:0000256" key="5">
    <source>
        <dbReference type="ARBA" id="ARBA00022840"/>
    </source>
</evidence>
<dbReference type="PANTHER" id="PTHR13710">
    <property type="entry name" value="DNA HELICASE RECQ FAMILY MEMBER"/>
    <property type="match status" value="1"/>
</dbReference>
<comment type="caution">
    <text evidence="12">The sequence shown here is derived from an EMBL/GenBank/DDBJ whole genome shotgun (WGS) entry which is preliminary data.</text>
</comment>
<dbReference type="Proteomes" id="UP000591626">
    <property type="component" value="Unassembled WGS sequence"/>
</dbReference>
<dbReference type="Pfam" id="PF00270">
    <property type="entry name" value="DEAD"/>
    <property type="match status" value="1"/>
</dbReference>
<dbReference type="GO" id="GO:0009378">
    <property type="term" value="F:four-way junction helicase activity"/>
    <property type="evidence" value="ECO:0007669"/>
    <property type="project" value="TreeGrafter"/>
</dbReference>
<feature type="domain" description="Helicase C-terminal" evidence="11">
    <location>
        <begin position="230"/>
        <end position="383"/>
    </location>
</feature>
<dbReference type="PROSITE" id="PS51192">
    <property type="entry name" value="HELICASE_ATP_BIND_1"/>
    <property type="match status" value="1"/>
</dbReference>
<dbReference type="GO" id="GO:0043138">
    <property type="term" value="F:3'-5' DNA helicase activity"/>
    <property type="evidence" value="ECO:0007669"/>
    <property type="project" value="UniProtKB-EC"/>
</dbReference>
<dbReference type="InterPro" id="IPR002464">
    <property type="entry name" value="DNA/RNA_helicase_DEAH_CS"/>
</dbReference>
<gene>
    <name evidence="12" type="ORF">HC138_09670</name>
</gene>
<evidence type="ECO:0000256" key="1">
    <source>
        <dbReference type="ARBA" id="ARBA00005446"/>
    </source>
</evidence>
<evidence type="ECO:0000256" key="4">
    <source>
        <dbReference type="ARBA" id="ARBA00022806"/>
    </source>
</evidence>
<dbReference type="Pfam" id="PF00271">
    <property type="entry name" value="Helicase_C"/>
    <property type="match status" value="1"/>
</dbReference>
<keyword evidence="5" id="KW-0067">ATP-binding</keyword>
<dbReference type="Gene3D" id="3.40.50.300">
    <property type="entry name" value="P-loop containing nucleotide triphosphate hydrolases"/>
    <property type="match status" value="2"/>
</dbReference>
<evidence type="ECO:0000313" key="12">
    <source>
        <dbReference type="EMBL" id="NJJ04611.1"/>
    </source>
</evidence>
<evidence type="ECO:0000259" key="10">
    <source>
        <dbReference type="PROSITE" id="PS51192"/>
    </source>
</evidence>
<accession>A0AAP6XLN4</accession>
<dbReference type="PROSITE" id="PS51194">
    <property type="entry name" value="HELICASE_CTER"/>
    <property type="match status" value="1"/>
</dbReference>
<dbReference type="EC" id="5.6.2.4" evidence="9"/>
<dbReference type="GO" id="GO:0005524">
    <property type="term" value="F:ATP binding"/>
    <property type="evidence" value="ECO:0007669"/>
    <property type="project" value="UniProtKB-KW"/>
</dbReference>
<comment type="similarity">
    <text evidence="1">Belongs to the helicase family. RecQ subfamily.</text>
</comment>
<evidence type="ECO:0000256" key="3">
    <source>
        <dbReference type="ARBA" id="ARBA00022801"/>
    </source>
</evidence>
<dbReference type="AlphaFoldDB" id="A0AAP6XLN4"/>
<proteinExistence type="inferred from homology"/>
<dbReference type="SMART" id="SM00490">
    <property type="entry name" value="HELICc"/>
    <property type="match status" value="1"/>
</dbReference>
<dbReference type="InterPro" id="IPR027417">
    <property type="entry name" value="P-loop_NTPase"/>
</dbReference>
<keyword evidence="2" id="KW-0547">Nucleotide-binding</keyword>
<dbReference type="SUPFAM" id="SSF52540">
    <property type="entry name" value="P-loop containing nucleoside triphosphate hydrolases"/>
    <property type="match status" value="1"/>
</dbReference>
<dbReference type="GO" id="GO:0003677">
    <property type="term" value="F:DNA binding"/>
    <property type="evidence" value="ECO:0007669"/>
    <property type="project" value="UniProtKB-KW"/>
</dbReference>
<protein>
    <recommendedName>
        <fullName evidence="9">DNA 3'-5' helicase</fullName>
        <ecNumber evidence="9">5.6.2.4</ecNumber>
    </recommendedName>
</protein>
<keyword evidence="6" id="KW-0238">DNA-binding</keyword>
<keyword evidence="4 12" id="KW-0347">Helicase</keyword>
<evidence type="ECO:0000313" key="13">
    <source>
        <dbReference type="Proteomes" id="UP000591626"/>
    </source>
</evidence>